<evidence type="ECO:0000256" key="7">
    <source>
        <dbReference type="ARBA" id="ARBA00022840"/>
    </source>
</evidence>
<keyword evidence="16" id="KW-1185">Reference proteome</keyword>
<keyword evidence="4" id="KW-0132">Cell division</keyword>
<evidence type="ECO:0000256" key="8">
    <source>
        <dbReference type="ARBA" id="ARBA00023054"/>
    </source>
</evidence>
<dbReference type="FunFam" id="3.40.50.300:FF:000585">
    <property type="entry name" value="Structural maintenance of chromosomes 4"/>
    <property type="match status" value="1"/>
</dbReference>
<keyword evidence="8 12" id="KW-0175">Coiled coil</keyword>
<feature type="coiled-coil region" evidence="12">
    <location>
        <begin position="813"/>
        <end position="913"/>
    </location>
</feature>
<keyword evidence="11" id="KW-0131">Cell cycle</keyword>
<evidence type="ECO:0000256" key="10">
    <source>
        <dbReference type="ARBA" id="ARBA00023242"/>
    </source>
</evidence>
<feature type="compositionally biased region" description="Basic and acidic residues" evidence="13">
    <location>
        <begin position="989"/>
        <end position="999"/>
    </location>
</feature>
<comment type="subcellular location">
    <subcellularLocation>
        <location evidence="1">Nucleus</location>
    </subcellularLocation>
</comment>
<dbReference type="Gene3D" id="1.10.287.1490">
    <property type="match status" value="1"/>
</dbReference>
<dbReference type="GO" id="GO:0051301">
    <property type="term" value="P:cell division"/>
    <property type="evidence" value="ECO:0007669"/>
    <property type="project" value="UniProtKB-KW"/>
</dbReference>
<feature type="compositionally biased region" description="Acidic residues" evidence="13">
    <location>
        <begin position="1152"/>
        <end position="1185"/>
    </location>
</feature>
<evidence type="ECO:0000256" key="4">
    <source>
        <dbReference type="ARBA" id="ARBA00022618"/>
    </source>
</evidence>
<dbReference type="GO" id="GO:0005634">
    <property type="term" value="C:nucleus"/>
    <property type="evidence" value="ECO:0007669"/>
    <property type="project" value="UniProtKB-SubCell"/>
</dbReference>
<reference evidence="16" key="1">
    <citation type="submission" date="2022-10" db="EMBL/GenBank/DDBJ databases">
        <title>Genome assembly of Pristionchus species.</title>
        <authorList>
            <person name="Yoshida K."/>
            <person name="Sommer R.J."/>
        </authorList>
    </citation>
    <scope>NUCLEOTIDE SEQUENCE [LARGE SCALE GENOMIC DNA]</scope>
    <source>
        <strain evidence="16">RS5460</strain>
    </source>
</reference>
<sequence length="1490" mass="170404">RMARKKARDSDSVSDPSEGEFDSDDSMRASRPPKKKTAKKDHSKPKVAPRKTSPKKKRQMEEEESTVKQMDEDEDDEQRGLVEDYDEEDLLNMKVPDAPIPCMAADGGDRLIITDIIVENFKSYHGTRRIGPFHHSFTSIIGPNGSGKSNVIDSMLFVFGYKASKIRSKKVSVLIHSSAGKDNIPSCTVKISFQKIIDKPDGSYDVVEGSAFNVSRTAYRNNCSEYRMDGIRTSFKEVATRLKKVGIDLVHNRFLILQGEVEQIALMKPKSVNGSEDGMLEYLEDIIGSSRYKVPIEKLTNKMEKLQTERSHQISKVNTANLDKEALDEPVQTTLTYLTMENQAASFHCQQHLLKKYYAEDSANALEPEQAKIEQELTKVTNDLKEVADKLKEKKAAIDSMTKKLALVNADIHKTTNELECLVEKDKKRQNDLTRLNNEMKRLQAEVKREKEKMEEVMRAPVEAKAKIEQLNKQLNEYRDELTTAQEKFDENFPKYNKKTEEDRARKAKLEEEYSGIAARLADAQSKCKLAESSVRTLMEEYEKKKTQLEELERSLKTNQEKLDKDKAARVELQGVIARQKDQRDTARGEINSLGEREGQIKKRLHELAPMFDEKQQEANARRNVSKTTQAFEDAVRKGSMRGYLGRVGDLGSIDPKYDRAVSNNFSGNLDMYLVEDGRTASEGAALLKKMQMRSNFLSLDRQQRFWAQIKKIEDENGKQGFPALRLFNLIKCDHKFKPAIYFAVRGAYVVDNLDQALALHKKLASQGAVEIVATIDGSMVNSRGAIVGGGQIREGKMGTAKTMRRESSMRDDEATAARVKEAEREKGELERELQAIVQRRRELEFSVNQCTHPLNNKEVALRDLDRQIKMMEERVRVQEQQRGDRALEMEKVKVDEEELARRQSEIDQLVNDRDQVTDDSKTFKVKIKEIDNDMAKVYNKLVKPHESTLASAREQIEKAEKDVGKQYAIINSAERNIAKQQSRVNDIEKDLDKKRDKSNGLLSEEETYGKNKIQKQGLLDESKKLRDDLEEKLKGIRQNTTELDTEEVALEKQLKMMHEALKEIKAQTAFCVRTINDCDKKISELTLHNITEILSDIPEDIRNALTARRFSLDGESDSDLEDFEELMSDSPKKEKKKSRDESPRKKKARMDEDDGEEEEEDEDNTEREEDEQEMEGEAAEEDETTAGPSTDGADAPMEEDGQPEHDVETTDKSLSTREKKRIREEALRSGQMPEWSRRYILRLEEETIKTSLETLDKRLSSIKKQLQPHVLEDYKKKVDKYRKESELLSAIKEKYLAHRDKLEGLKKLRLADFMGGFESISTALRELYQMITLGGDASLELKDVIDPFIEGVQFMVRPPKKSWKQIENLSGGEKTLSSLALVFALHKYRPTPLYVMDEIDAALDFRNVSIIGHYIQDRTKNAQFIIISLRNNMFELADRLIGIYKVQDCTRNVVVDPKRVLAETEAARNGLNKVRMLMDSNKIQTGVGQ</sequence>
<dbReference type="InterPro" id="IPR024704">
    <property type="entry name" value="SMC"/>
</dbReference>
<dbReference type="InterPro" id="IPR003395">
    <property type="entry name" value="RecF/RecN/SMC_N"/>
</dbReference>
<dbReference type="GO" id="GO:0007076">
    <property type="term" value="P:mitotic chromosome condensation"/>
    <property type="evidence" value="ECO:0007669"/>
    <property type="project" value="TreeGrafter"/>
</dbReference>
<evidence type="ECO:0000256" key="3">
    <source>
        <dbReference type="ARBA" id="ARBA00018693"/>
    </source>
</evidence>
<evidence type="ECO:0000256" key="9">
    <source>
        <dbReference type="ARBA" id="ARBA00023067"/>
    </source>
</evidence>
<dbReference type="InterPro" id="IPR027417">
    <property type="entry name" value="P-loop_NTPase"/>
</dbReference>
<feature type="compositionally biased region" description="Acidic residues" evidence="13">
    <location>
        <begin position="1115"/>
        <end position="1128"/>
    </location>
</feature>
<evidence type="ECO:0000256" key="6">
    <source>
        <dbReference type="ARBA" id="ARBA00022776"/>
    </source>
</evidence>
<organism evidence="15 16">
    <name type="scientific">Pristionchus mayeri</name>
    <dbReference type="NCBI Taxonomy" id="1317129"/>
    <lineage>
        <taxon>Eukaryota</taxon>
        <taxon>Metazoa</taxon>
        <taxon>Ecdysozoa</taxon>
        <taxon>Nematoda</taxon>
        <taxon>Chromadorea</taxon>
        <taxon>Rhabditida</taxon>
        <taxon>Rhabditina</taxon>
        <taxon>Diplogasteromorpha</taxon>
        <taxon>Diplogasteroidea</taxon>
        <taxon>Neodiplogasteridae</taxon>
        <taxon>Pristionchus</taxon>
    </lineage>
</organism>
<feature type="region of interest" description="Disordered" evidence="13">
    <location>
        <begin position="1115"/>
        <end position="1229"/>
    </location>
</feature>
<dbReference type="Gene3D" id="3.40.50.300">
    <property type="entry name" value="P-loop containing nucleotide triphosphate hydrolases"/>
    <property type="match status" value="2"/>
</dbReference>
<dbReference type="Gene3D" id="1.20.1060.20">
    <property type="match status" value="1"/>
</dbReference>
<dbReference type="GO" id="GO:0005524">
    <property type="term" value="F:ATP binding"/>
    <property type="evidence" value="ECO:0007669"/>
    <property type="project" value="UniProtKB-KW"/>
</dbReference>
<dbReference type="InterPro" id="IPR036277">
    <property type="entry name" value="SMC_hinge_sf"/>
</dbReference>
<dbReference type="GO" id="GO:0000796">
    <property type="term" value="C:condensin complex"/>
    <property type="evidence" value="ECO:0007669"/>
    <property type="project" value="TreeGrafter"/>
</dbReference>
<keyword evidence="9" id="KW-0226">DNA condensation</keyword>
<feature type="region of interest" description="Disordered" evidence="13">
    <location>
        <begin position="1"/>
        <end position="78"/>
    </location>
</feature>
<name>A0AAN4YWR5_9BILA</name>
<keyword evidence="5" id="KW-0547">Nucleotide-binding</keyword>
<feature type="non-terminal residue" evidence="15">
    <location>
        <position position="1"/>
    </location>
</feature>
<evidence type="ECO:0000256" key="11">
    <source>
        <dbReference type="ARBA" id="ARBA00023306"/>
    </source>
</evidence>
<evidence type="ECO:0000256" key="12">
    <source>
        <dbReference type="SAM" id="Coils"/>
    </source>
</evidence>
<dbReference type="SUPFAM" id="SSF75553">
    <property type="entry name" value="Smc hinge domain"/>
    <property type="match status" value="1"/>
</dbReference>
<comment type="similarity">
    <text evidence="2">Belongs to the SMC family. SMC4 subfamily.</text>
</comment>
<dbReference type="Pfam" id="PF02463">
    <property type="entry name" value="SMC_N"/>
    <property type="match status" value="1"/>
</dbReference>
<keyword evidence="7" id="KW-0067">ATP-binding</keyword>
<dbReference type="PANTHER" id="PTHR18937:SF172">
    <property type="entry name" value="STRUCTURAL MAINTENANCE OF CHROMOSOMES PROTEIN"/>
    <property type="match status" value="1"/>
</dbReference>
<gene>
    <name evidence="15" type="ORF">PMAYCL1PPCAC_00113</name>
</gene>
<keyword evidence="6" id="KW-0498">Mitosis</keyword>
<evidence type="ECO:0000256" key="5">
    <source>
        <dbReference type="ARBA" id="ARBA00022741"/>
    </source>
</evidence>
<evidence type="ECO:0000256" key="13">
    <source>
        <dbReference type="SAM" id="MobiDB-lite"/>
    </source>
</evidence>
<evidence type="ECO:0000256" key="1">
    <source>
        <dbReference type="ARBA" id="ARBA00004123"/>
    </source>
</evidence>
<keyword evidence="10" id="KW-0539">Nucleus</keyword>
<evidence type="ECO:0000256" key="2">
    <source>
        <dbReference type="ARBA" id="ARBA00006005"/>
    </source>
</evidence>
<dbReference type="Proteomes" id="UP001328107">
    <property type="component" value="Unassembled WGS sequence"/>
</dbReference>
<evidence type="ECO:0000313" key="15">
    <source>
        <dbReference type="EMBL" id="GMR29918.1"/>
    </source>
</evidence>
<dbReference type="Pfam" id="PF06470">
    <property type="entry name" value="SMC_hinge"/>
    <property type="match status" value="1"/>
</dbReference>
<feature type="domain" description="SMC hinge" evidence="14">
    <location>
        <begin position="642"/>
        <end position="761"/>
    </location>
</feature>
<feature type="compositionally biased region" description="Basic and acidic residues" evidence="13">
    <location>
        <begin position="1203"/>
        <end position="1228"/>
    </location>
</feature>
<evidence type="ECO:0000313" key="16">
    <source>
        <dbReference type="Proteomes" id="UP001328107"/>
    </source>
</evidence>
<dbReference type="PIRSF" id="PIRSF005719">
    <property type="entry name" value="SMC"/>
    <property type="match status" value="1"/>
</dbReference>
<dbReference type="SUPFAM" id="SSF52540">
    <property type="entry name" value="P-loop containing nucleoside triphosphate hydrolases"/>
    <property type="match status" value="1"/>
</dbReference>
<proteinExistence type="inferred from homology"/>
<protein>
    <recommendedName>
        <fullName evidence="3">Structural maintenance of chromosomes protein 4</fullName>
    </recommendedName>
</protein>
<dbReference type="SMART" id="SM00968">
    <property type="entry name" value="SMC_hinge"/>
    <property type="match status" value="1"/>
</dbReference>
<dbReference type="FunFam" id="3.40.50.300:FF:000481">
    <property type="entry name" value="Structural maintenance of chromosomes 4"/>
    <property type="match status" value="1"/>
</dbReference>
<feature type="compositionally biased region" description="Basic residues" evidence="13">
    <location>
        <begin position="31"/>
        <end position="58"/>
    </location>
</feature>
<evidence type="ECO:0000259" key="14">
    <source>
        <dbReference type="SMART" id="SM00968"/>
    </source>
</evidence>
<dbReference type="PANTHER" id="PTHR18937">
    <property type="entry name" value="STRUCTURAL MAINTENANCE OF CHROMOSOMES SMC FAMILY MEMBER"/>
    <property type="match status" value="1"/>
</dbReference>
<dbReference type="Gene3D" id="3.30.70.1620">
    <property type="match status" value="1"/>
</dbReference>
<comment type="caution">
    <text evidence="15">The sequence shown here is derived from an EMBL/GenBank/DDBJ whole genome shotgun (WGS) entry which is preliminary data.</text>
</comment>
<feature type="region of interest" description="Disordered" evidence="13">
    <location>
        <begin position="580"/>
        <end position="599"/>
    </location>
</feature>
<dbReference type="InterPro" id="IPR010935">
    <property type="entry name" value="SMC_hinge"/>
</dbReference>
<dbReference type="EMBL" id="BTRK01000001">
    <property type="protein sequence ID" value="GMR29918.1"/>
    <property type="molecule type" value="Genomic_DNA"/>
</dbReference>
<feature type="region of interest" description="Disordered" evidence="13">
    <location>
        <begin position="989"/>
        <end position="1008"/>
    </location>
</feature>
<accession>A0AAN4YWR5</accession>